<dbReference type="SMART" id="SM00355">
    <property type="entry name" value="ZnF_C2H2"/>
    <property type="match status" value="4"/>
</dbReference>
<feature type="domain" description="C2H2-type" evidence="11">
    <location>
        <begin position="332"/>
        <end position="361"/>
    </location>
</feature>
<dbReference type="AlphaFoldDB" id="A0AAV5S8Z7"/>
<gene>
    <name evidence="12" type="ORF">PENTCL1PPCAC_588</name>
</gene>
<dbReference type="FunFam" id="3.30.160.60:FF:000125">
    <property type="entry name" value="Putative zinc finger protein 143"/>
    <property type="match status" value="1"/>
</dbReference>
<dbReference type="GO" id="GO:0031519">
    <property type="term" value="C:PcG protein complex"/>
    <property type="evidence" value="ECO:0007669"/>
    <property type="project" value="TreeGrafter"/>
</dbReference>
<dbReference type="PROSITE" id="PS00028">
    <property type="entry name" value="ZINC_FINGER_C2H2_1"/>
    <property type="match status" value="3"/>
</dbReference>
<evidence type="ECO:0000256" key="7">
    <source>
        <dbReference type="ARBA" id="ARBA00023163"/>
    </source>
</evidence>
<keyword evidence="5" id="KW-0862">Zinc</keyword>
<dbReference type="InterPro" id="IPR013087">
    <property type="entry name" value="Znf_C2H2_type"/>
</dbReference>
<proteinExistence type="predicted"/>
<dbReference type="Gene3D" id="3.30.160.60">
    <property type="entry name" value="Classic Zinc Finger"/>
    <property type="match status" value="3"/>
</dbReference>
<dbReference type="GO" id="GO:0000981">
    <property type="term" value="F:DNA-binding transcription factor activity, RNA polymerase II-specific"/>
    <property type="evidence" value="ECO:0007669"/>
    <property type="project" value="TreeGrafter"/>
</dbReference>
<comment type="caution">
    <text evidence="12">The sequence shown here is derived from an EMBL/GenBank/DDBJ whole genome shotgun (WGS) entry which is preliminary data.</text>
</comment>
<keyword evidence="13" id="KW-1185">Reference proteome</keyword>
<feature type="domain" description="C2H2-type" evidence="11">
    <location>
        <begin position="304"/>
        <end position="331"/>
    </location>
</feature>
<evidence type="ECO:0000256" key="2">
    <source>
        <dbReference type="ARBA" id="ARBA00022723"/>
    </source>
</evidence>
<keyword evidence="2" id="KW-0479">Metal-binding</keyword>
<dbReference type="Pfam" id="PF00096">
    <property type="entry name" value="zf-C2H2"/>
    <property type="match status" value="3"/>
</dbReference>
<dbReference type="GO" id="GO:0000978">
    <property type="term" value="F:RNA polymerase II cis-regulatory region sequence-specific DNA binding"/>
    <property type="evidence" value="ECO:0007669"/>
    <property type="project" value="TreeGrafter"/>
</dbReference>
<dbReference type="FunFam" id="3.30.160.60:FF:001289">
    <property type="entry name" value="Zinc finger protein 574"/>
    <property type="match status" value="1"/>
</dbReference>
<dbReference type="PANTHER" id="PTHR14003">
    <property type="entry name" value="TRANSCRIPTIONAL REPRESSOR PROTEIN YY"/>
    <property type="match status" value="1"/>
</dbReference>
<sequence length="397" mass="44854">LGMGDGRPRSPSLWDDISPPSFQPSSPFVARNVNFNREEVIDSRLIKREDPSIGYHHYRSEYAVAAPRSRRPRVVHVRKFPLSVIVKRQCAVAPLGPPSLHPTTAASGVWSPAKVVLRISESDGDQHVETDAWAFHEHDSPLSRDMLEDERHPHLMESSEDPSLFSPDDDFGDHEHWPWIKEERDETDPADIPEAPEDLQCPIDDLEPMGPMGPMGPLQQLQHVQPVEQTEVEQQEETHCYDTDSLVPMKEVVERSLVIHGEELAGPPSSIMTGFPCPEKNCQSVLSSLTALRKHKLVHAPKIYACSMCDRAFAERTKLNRHERSHTGEKPYKCPVAGCSKVFAHNFNLNSHLKLHNDERPFVCGVCGRSFAKNSNLRVHSATHSRPKPTTRKRRNF</sequence>
<evidence type="ECO:0000256" key="6">
    <source>
        <dbReference type="ARBA" id="ARBA00023015"/>
    </source>
</evidence>
<dbReference type="Proteomes" id="UP001432027">
    <property type="component" value="Unassembled WGS sequence"/>
</dbReference>
<dbReference type="FunFam" id="3.30.160.60:FF:001818">
    <property type="entry name" value="GDNF-inducible zinc finger protein 1 isoform X1"/>
    <property type="match status" value="1"/>
</dbReference>
<dbReference type="GO" id="GO:0000785">
    <property type="term" value="C:chromatin"/>
    <property type="evidence" value="ECO:0007669"/>
    <property type="project" value="TreeGrafter"/>
</dbReference>
<evidence type="ECO:0000256" key="3">
    <source>
        <dbReference type="ARBA" id="ARBA00022737"/>
    </source>
</evidence>
<dbReference type="InterPro" id="IPR036236">
    <property type="entry name" value="Znf_C2H2_sf"/>
</dbReference>
<keyword evidence="4 9" id="KW-0863">Zinc-finger</keyword>
<keyword evidence="6" id="KW-0805">Transcription regulation</keyword>
<accession>A0AAV5S8Z7</accession>
<reference evidence="12" key="1">
    <citation type="submission" date="2023-10" db="EMBL/GenBank/DDBJ databases">
        <title>Genome assembly of Pristionchus species.</title>
        <authorList>
            <person name="Yoshida K."/>
            <person name="Sommer R.J."/>
        </authorList>
    </citation>
    <scope>NUCLEOTIDE SEQUENCE</scope>
    <source>
        <strain evidence="12">RS0144</strain>
    </source>
</reference>
<evidence type="ECO:0000256" key="8">
    <source>
        <dbReference type="ARBA" id="ARBA00023242"/>
    </source>
</evidence>
<evidence type="ECO:0000256" key="5">
    <source>
        <dbReference type="ARBA" id="ARBA00022833"/>
    </source>
</evidence>
<evidence type="ECO:0000256" key="1">
    <source>
        <dbReference type="ARBA" id="ARBA00004123"/>
    </source>
</evidence>
<dbReference type="PANTHER" id="PTHR14003:SF19">
    <property type="entry name" value="YY2 TRANSCRIPTION FACTOR"/>
    <property type="match status" value="1"/>
</dbReference>
<feature type="region of interest" description="Disordered" evidence="10">
    <location>
        <begin position="378"/>
        <end position="397"/>
    </location>
</feature>
<evidence type="ECO:0000256" key="4">
    <source>
        <dbReference type="ARBA" id="ARBA00022771"/>
    </source>
</evidence>
<feature type="region of interest" description="Disordered" evidence="10">
    <location>
        <begin position="1"/>
        <end position="22"/>
    </location>
</feature>
<evidence type="ECO:0000259" key="11">
    <source>
        <dbReference type="PROSITE" id="PS50157"/>
    </source>
</evidence>
<keyword evidence="8" id="KW-0539">Nucleus</keyword>
<dbReference type="PROSITE" id="PS50157">
    <property type="entry name" value="ZINC_FINGER_C2H2_2"/>
    <property type="match status" value="3"/>
</dbReference>
<feature type="compositionally biased region" description="Basic residues" evidence="10">
    <location>
        <begin position="381"/>
        <end position="397"/>
    </location>
</feature>
<organism evidence="12 13">
    <name type="scientific">Pristionchus entomophagus</name>
    <dbReference type="NCBI Taxonomy" id="358040"/>
    <lineage>
        <taxon>Eukaryota</taxon>
        <taxon>Metazoa</taxon>
        <taxon>Ecdysozoa</taxon>
        <taxon>Nematoda</taxon>
        <taxon>Chromadorea</taxon>
        <taxon>Rhabditida</taxon>
        <taxon>Rhabditina</taxon>
        <taxon>Diplogasteromorpha</taxon>
        <taxon>Diplogasteroidea</taxon>
        <taxon>Neodiplogasteridae</taxon>
        <taxon>Pristionchus</taxon>
    </lineage>
</organism>
<evidence type="ECO:0000256" key="10">
    <source>
        <dbReference type="SAM" id="MobiDB-lite"/>
    </source>
</evidence>
<feature type="domain" description="C2H2-type" evidence="11">
    <location>
        <begin position="362"/>
        <end position="389"/>
    </location>
</feature>
<evidence type="ECO:0000256" key="9">
    <source>
        <dbReference type="PROSITE-ProRule" id="PRU00042"/>
    </source>
</evidence>
<evidence type="ECO:0000313" key="13">
    <source>
        <dbReference type="Proteomes" id="UP001432027"/>
    </source>
</evidence>
<evidence type="ECO:0000313" key="12">
    <source>
        <dbReference type="EMBL" id="GMS78413.1"/>
    </source>
</evidence>
<comment type="subcellular location">
    <subcellularLocation>
        <location evidence="1">Nucleus</location>
    </subcellularLocation>
</comment>
<dbReference type="GO" id="GO:0005667">
    <property type="term" value="C:transcription regulator complex"/>
    <property type="evidence" value="ECO:0007669"/>
    <property type="project" value="TreeGrafter"/>
</dbReference>
<dbReference type="EMBL" id="BTSX01000001">
    <property type="protein sequence ID" value="GMS78413.1"/>
    <property type="molecule type" value="Genomic_DNA"/>
</dbReference>
<dbReference type="SUPFAM" id="SSF57667">
    <property type="entry name" value="beta-beta-alpha zinc fingers"/>
    <property type="match status" value="1"/>
</dbReference>
<feature type="non-terminal residue" evidence="12">
    <location>
        <position position="1"/>
    </location>
</feature>
<keyword evidence="3" id="KW-0677">Repeat</keyword>
<protein>
    <recommendedName>
        <fullName evidence="11">C2H2-type domain-containing protein</fullName>
    </recommendedName>
</protein>
<name>A0AAV5S8Z7_9BILA</name>
<dbReference type="GO" id="GO:0008270">
    <property type="term" value="F:zinc ion binding"/>
    <property type="evidence" value="ECO:0007669"/>
    <property type="project" value="UniProtKB-KW"/>
</dbReference>
<keyword evidence="7" id="KW-0804">Transcription</keyword>